<evidence type="ECO:0000313" key="3">
    <source>
        <dbReference type="Proteomes" id="UP001139721"/>
    </source>
</evidence>
<proteinExistence type="predicted"/>
<dbReference type="Pfam" id="PF05239">
    <property type="entry name" value="PRC"/>
    <property type="match status" value="1"/>
</dbReference>
<dbReference type="Gene3D" id="2.30.30.240">
    <property type="entry name" value="PRC-barrel domain"/>
    <property type="match status" value="1"/>
</dbReference>
<dbReference type="Proteomes" id="UP001139721">
    <property type="component" value="Unassembled WGS sequence"/>
</dbReference>
<dbReference type="InterPro" id="IPR011033">
    <property type="entry name" value="PRC_barrel-like_sf"/>
</dbReference>
<dbReference type="SUPFAM" id="SSF50346">
    <property type="entry name" value="PRC-barrel domain"/>
    <property type="match status" value="1"/>
</dbReference>
<keyword evidence="3" id="KW-1185">Reference proteome</keyword>
<comment type="caution">
    <text evidence="2">The sequence shown here is derived from an EMBL/GenBank/DDBJ whole genome shotgun (WGS) entry which is preliminary data.</text>
</comment>
<sequence length="118" mass="13471">MKRHIINTEDVIGVEVRNTQNESLGKIEALMLDKVEGRVAYVVLSYGGFLGMGDKLFALPWSAFSYNAMKDCFVLPIDKERLKLSPGFDKDHWPDMTNPTWISTINSYYQSLPSDRTH</sequence>
<dbReference type="EMBL" id="JAJKBJ010000010">
    <property type="protein sequence ID" value="MCL9684341.1"/>
    <property type="molecule type" value="Genomic_DNA"/>
</dbReference>
<feature type="domain" description="PRC-barrel" evidence="1">
    <location>
        <begin position="9"/>
        <end position="81"/>
    </location>
</feature>
<dbReference type="PANTHER" id="PTHR36505">
    <property type="entry name" value="BLR1072 PROTEIN"/>
    <property type="match status" value="1"/>
</dbReference>
<name>A0A9X2D0S9_9GAMM</name>
<protein>
    <submittedName>
        <fullName evidence="2">PRC-barrel domain-containing protein</fullName>
    </submittedName>
</protein>
<organism evidence="2 3">
    <name type="scientific">Legionella maioricensis</name>
    <dbReference type="NCBI Taxonomy" id="2896528"/>
    <lineage>
        <taxon>Bacteria</taxon>
        <taxon>Pseudomonadati</taxon>
        <taxon>Pseudomonadota</taxon>
        <taxon>Gammaproteobacteria</taxon>
        <taxon>Legionellales</taxon>
        <taxon>Legionellaceae</taxon>
        <taxon>Legionella</taxon>
    </lineage>
</organism>
<evidence type="ECO:0000313" key="2">
    <source>
        <dbReference type="EMBL" id="MCL9684341.1"/>
    </source>
</evidence>
<reference evidence="2" key="1">
    <citation type="submission" date="2021-11" db="EMBL/GenBank/DDBJ databases">
        <title>Legionella maioricencis sp. nov., a new species isolated from hot water samples in Mallorca.</title>
        <authorList>
            <person name="Crespi S."/>
            <person name="Drasar V."/>
            <person name="Salva-Serra F."/>
            <person name="Jaen-Luchoro D."/>
            <person name="Pineiro-Iglesias B."/>
            <person name="Aliaga F."/>
            <person name="Fernandez-Juarez V."/>
            <person name="Coll G."/>
            <person name="Moore E.R.B."/>
            <person name="Bennasar-Figueras A."/>
        </authorList>
    </citation>
    <scope>NUCLEOTIDE SEQUENCE</scope>
    <source>
        <strain evidence="2">HCPI-6</strain>
    </source>
</reference>
<dbReference type="AlphaFoldDB" id="A0A9X2D0S9"/>
<gene>
    <name evidence="2" type="ORF">LOX96_09570</name>
</gene>
<evidence type="ECO:0000259" key="1">
    <source>
        <dbReference type="Pfam" id="PF05239"/>
    </source>
</evidence>
<dbReference type="RefSeq" id="WP_250424002.1">
    <property type="nucleotide sequence ID" value="NZ_JAJKBJ010000010.1"/>
</dbReference>
<dbReference type="PANTHER" id="PTHR36505:SF1">
    <property type="entry name" value="BLR1072 PROTEIN"/>
    <property type="match status" value="1"/>
</dbReference>
<dbReference type="InterPro" id="IPR027275">
    <property type="entry name" value="PRC-brl_dom"/>
</dbReference>
<accession>A0A9X2D0S9</accession>